<proteinExistence type="predicted"/>
<dbReference type="AlphaFoldDB" id="A0A919QBW6"/>
<keyword evidence="2" id="KW-1185">Reference proteome</keyword>
<dbReference type="EMBL" id="BOOA01000035">
    <property type="protein sequence ID" value="GIH26077.1"/>
    <property type="molecule type" value="Genomic_DNA"/>
</dbReference>
<evidence type="ECO:0000313" key="1">
    <source>
        <dbReference type="EMBL" id="GIH26077.1"/>
    </source>
</evidence>
<accession>A0A919QBW6</accession>
<organism evidence="1 2">
    <name type="scientific">Acrocarpospora phusangensis</name>
    <dbReference type="NCBI Taxonomy" id="1070424"/>
    <lineage>
        <taxon>Bacteria</taxon>
        <taxon>Bacillati</taxon>
        <taxon>Actinomycetota</taxon>
        <taxon>Actinomycetes</taxon>
        <taxon>Streptosporangiales</taxon>
        <taxon>Streptosporangiaceae</taxon>
        <taxon>Acrocarpospora</taxon>
    </lineage>
</organism>
<gene>
    <name evidence="1" type="ORF">Aph01nite_43870</name>
</gene>
<dbReference type="Proteomes" id="UP000640052">
    <property type="component" value="Unassembled WGS sequence"/>
</dbReference>
<comment type="caution">
    <text evidence="1">The sequence shown here is derived from an EMBL/GenBank/DDBJ whole genome shotgun (WGS) entry which is preliminary data.</text>
</comment>
<name>A0A919QBW6_9ACTN</name>
<reference evidence="1" key="1">
    <citation type="submission" date="2021-01" db="EMBL/GenBank/DDBJ databases">
        <title>Whole genome shotgun sequence of Acrocarpospora phusangensis NBRC 108782.</title>
        <authorList>
            <person name="Komaki H."/>
            <person name="Tamura T."/>
        </authorList>
    </citation>
    <scope>NUCLEOTIDE SEQUENCE</scope>
    <source>
        <strain evidence="1">NBRC 108782</strain>
    </source>
</reference>
<protein>
    <submittedName>
        <fullName evidence="1">Uncharacterized protein</fullName>
    </submittedName>
</protein>
<sequence>MSWGTVSIGRMTLRETVTAEESVHATTGERTVRLAGQESAPPLTEDQLLDRHAGLLGLHGALVQATFTDKSSLDGFYGVTDASAQLVDHQGEMQACTWTLSLRRIGSLGEADLESRLTGIRRANDFALSGESWHAPAIGHQAYYTGSSVASSMTRSTADGTITVYRSLAAGANPRWACPPASYLLGRARFISGSLEKTGTNQPLPTTGWELSNGLVRVTPGGSGTIVVAAWGGSAWETKNWSISDGTTITAWDGLSLLRNDVEHVIVRLVREQGPGEAGRIVLDLGLRRGSRFVEGYLQRSASATLSAFLTASETTTNNAASGYVVATSNDADGNRYTAGSARSFTNHANGGVSKAAVTALDFYLGVVFNGGSAVSGDAATDLRNQYIGALPEVTAGVRR</sequence>
<evidence type="ECO:0000313" key="2">
    <source>
        <dbReference type="Proteomes" id="UP000640052"/>
    </source>
</evidence>